<gene>
    <name evidence="1" type="primary">vif</name>
</gene>
<accession>A0A059U995</accession>
<dbReference type="InterPro" id="IPR008668">
    <property type="entry name" value="Vir_infectivity_fact_Lentivir"/>
</dbReference>
<proteinExistence type="predicted"/>
<reference evidence="1" key="1">
    <citation type="journal article" date="2014" name="J. Virol.">
        <title>Evolution of Puma Lentivirus in Bobcats (Lynx rufus) and Mountain Lions (Puma concolor) in North America.</title>
        <authorList>
            <person name="Lee J.S."/>
            <person name="Bevins S.N."/>
            <person name="Serieys L.E."/>
            <person name="Vickers W."/>
            <person name="Logan K.A."/>
            <person name="Aldredge M."/>
            <person name="Boydston E.E."/>
            <person name="Lyren L.M."/>
            <person name="McBride R."/>
            <person name="Roelke-Parker M."/>
            <person name="Pecon-Slattery J."/>
            <person name="Troyer J.L."/>
            <person name="Riley S.P."/>
            <person name="Boyce W.M."/>
            <person name="Crooks K.R."/>
            <person name="VandeWoude S."/>
        </authorList>
    </citation>
    <scope>NUCLEOTIDE SEQUENCE</scope>
    <source>
        <strain evidence="1">Lru4</strain>
    </source>
</reference>
<protein>
    <submittedName>
        <fullName evidence="1">Vif protein</fullName>
    </submittedName>
</protein>
<sequence length="276" mass="33325">MASIRQNRMAIMPSREENQEELHLRMQQMRLQDEYWHLNQLFITYQIGIRTPSLWLSNKDKLDKHMIRRKLKRIEDKWVKQIRQVDGIRWSLHTREWHTSLVKECVAGQGYGIKLYIYINSPLWKSYRPTYDWNPNWPYANAWLSHKYMWDLDDTISILNRNRPVKGWPPGWLGVVIKAYCCKEEKYDWTPMDVIRGEVDPWDYCGDCWLFITIRNTAPGSLQRMCMLQLGRPLLNWKCNSQCTFLDWRRTPLDALVIQDCLPQYWRVAMDLTMSF</sequence>
<dbReference type="Pfam" id="PF05851">
    <property type="entry name" value="Lentivirus_VIF"/>
    <property type="match status" value="1"/>
</dbReference>
<dbReference type="GO" id="GO:0019058">
    <property type="term" value="P:viral life cycle"/>
    <property type="evidence" value="ECO:0007669"/>
    <property type="project" value="InterPro"/>
</dbReference>
<name>A0A059U995_9RETR</name>
<dbReference type="EMBL" id="KF906146">
    <property type="protein sequence ID" value="AHZ63241.1"/>
    <property type="molecule type" value="Genomic_DNA"/>
</dbReference>
<organism evidence="1">
    <name type="scientific">Feline immunodeficiency virus</name>
    <dbReference type="NCBI Taxonomy" id="11673"/>
    <lineage>
        <taxon>Viruses</taxon>
        <taxon>Riboviria</taxon>
        <taxon>Pararnavirae</taxon>
        <taxon>Artverviricota</taxon>
        <taxon>Revtraviricetes</taxon>
        <taxon>Ortervirales</taxon>
        <taxon>Retroviridae</taxon>
        <taxon>Orthoretrovirinae</taxon>
        <taxon>Lentivirus</taxon>
        <taxon>Lentivirus felimdef</taxon>
    </lineage>
</organism>
<evidence type="ECO:0000313" key="1">
    <source>
        <dbReference type="EMBL" id="AHZ63241.1"/>
    </source>
</evidence>